<evidence type="ECO:0000313" key="5">
    <source>
        <dbReference type="EMBL" id="KIM26367.1"/>
    </source>
</evidence>
<dbReference type="Proteomes" id="UP000054097">
    <property type="component" value="Unassembled WGS sequence"/>
</dbReference>
<gene>
    <name evidence="5" type="ORF">M408DRAFT_72970</name>
</gene>
<dbReference type="InterPro" id="IPR001680">
    <property type="entry name" value="WD40_rpt"/>
</dbReference>
<dbReference type="SUPFAM" id="SSF52540">
    <property type="entry name" value="P-loop containing nucleoside triphosphate hydrolases"/>
    <property type="match status" value="1"/>
</dbReference>
<dbReference type="HOGENOM" id="CLU_000288_6_0_1"/>
<reference evidence="6" key="2">
    <citation type="submission" date="2015-01" db="EMBL/GenBank/DDBJ databases">
        <title>Evolutionary Origins and Diversification of the Mycorrhizal Mutualists.</title>
        <authorList>
            <consortium name="DOE Joint Genome Institute"/>
            <consortium name="Mycorrhizal Genomics Consortium"/>
            <person name="Kohler A."/>
            <person name="Kuo A."/>
            <person name="Nagy L.G."/>
            <person name="Floudas D."/>
            <person name="Copeland A."/>
            <person name="Barry K.W."/>
            <person name="Cichocki N."/>
            <person name="Veneault-Fourrey C."/>
            <person name="LaButti K."/>
            <person name="Lindquist E.A."/>
            <person name="Lipzen A."/>
            <person name="Lundell T."/>
            <person name="Morin E."/>
            <person name="Murat C."/>
            <person name="Riley R."/>
            <person name="Ohm R."/>
            <person name="Sun H."/>
            <person name="Tunlid A."/>
            <person name="Henrissat B."/>
            <person name="Grigoriev I.V."/>
            <person name="Hibbett D.S."/>
            <person name="Martin F."/>
        </authorList>
    </citation>
    <scope>NUCLEOTIDE SEQUENCE [LARGE SCALE GENOMIC DNA]</scope>
    <source>
        <strain evidence="6">MAFF 305830</strain>
    </source>
</reference>
<keyword evidence="6" id="KW-1185">Reference proteome</keyword>
<dbReference type="SUPFAM" id="SSF50978">
    <property type="entry name" value="WD40 repeat-like"/>
    <property type="match status" value="1"/>
</dbReference>
<dbReference type="InterPro" id="IPR019775">
    <property type="entry name" value="WD40_repeat_CS"/>
</dbReference>
<dbReference type="PROSITE" id="PS00678">
    <property type="entry name" value="WD_REPEATS_1"/>
    <property type="match status" value="1"/>
</dbReference>
<feature type="repeat" description="WD" evidence="3">
    <location>
        <begin position="587"/>
        <end position="628"/>
    </location>
</feature>
<dbReference type="InterPro" id="IPR036322">
    <property type="entry name" value="WD40_repeat_dom_sf"/>
</dbReference>
<dbReference type="STRING" id="933852.A0A0C2XAY7"/>
<dbReference type="Pfam" id="PF24883">
    <property type="entry name" value="NPHP3_N"/>
    <property type="match status" value="1"/>
</dbReference>
<dbReference type="PANTHER" id="PTHR10039">
    <property type="entry name" value="AMELOGENIN"/>
    <property type="match status" value="1"/>
</dbReference>
<organism evidence="5 6">
    <name type="scientific">Serendipita vermifera MAFF 305830</name>
    <dbReference type="NCBI Taxonomy" id="933852"/>
    <lineage>
        <taxon>Eukaryota</taxon>
        <taxon>Fungi</taxon>
        <taxon>Dikarya</taxon>
        <taxon>Basidiomycota</taxon>
        <taxon>Agaricomycotina</taxon>
        <taxon>Agaricomycetes</taxon>
        <taxon>Sebacinales</taxon>
        <taxon>Serendipitaceae</taxon>
        <taxon>Serendipita</taxon>
    </lineage>
</organism>
<dbReference type="InterPro" id="IPR027417">
    <property type="entry name" value="P-loop_NTPase"/>
</dbReference>
<dbReference type="Pfam" id="PF00400">
    <property type="entry name" value="WD40"/>
    <property type="match status" value="2"/>
</dbReference>
<dbReference type="PANTHER" id="PTHR10039:SF14">
    <property type="entry name" value="NACHT DOMAIN-CONTAINING PROTEIN"/>
    <property type="match status" value="1"/>
</dbReference>
<proteinExistence type="predicted"/>
<evidence type="ECO:0000313" key="6">
    <source>
        <dbReference type="Proteomes" id="UP000054097"/>
    </source>
</evidence>
<accession>A0A0C2XAY7</accession>
<dbReference type="OrthoDB" id="3027122at2759"/>
<feature type="domain" description="Nephrocystin 3-like N-terminal" evidence="4">
    <location>
        <begin position="32"/>
        <end position="203"/>
    </location>
</feature>
<dbReference type="Gene3D" id="3.40.50.300">
    <property type="entry name" value="P-loop containing nucleotide triphosphate hydrolases"/>
    <property type="match status" value="1"/>
</dbReference>
<feature type="repeat" description="WD" evidence="3">
    <location>
        <begin position="633"/>
        <end position="665"/>
    </location>
</feature>
<evidence type="ECO:0000256" key="2">
    <source>
        <dbReference type="ARBA" id="ARBA00022737"/>
    </source>
</evidence>
<dbReference type="InterPro" id="IPR015943">
    <property type="entry name" value="WD40/YVTN_repeat-like_dom_sf"/>
</dbReference>
<dbReference type="SMART" id="SM00320">
    <property type="entry name" value="WD40"/>
    <property type="match status" value="2"/>
</dbReference>
<sequence>MRLSREERIILAELKVKGIECGSPLQGCMKGTRKTILNEIHSWAADLNAPNILWLKGYPGVGKSAIATEVVDQLAALGRLGSSFFFQRQKAADLTPQALWRTVAYDLSRRHSSVRKTVILQLEEDTINPTTPNLETLFRHFIREPLMKSMNMPKARLPVVVIDALDECGGLEGQHSAHREALVKSLRNWSQLPTKFKLIVTSRGENDIEQLFSTTEHHLIEILAGNIVDSQSSEDIKIFLMDALRKIAARYALSSPQMNWPDAETIDLLVYMAAGLFIWAQTVIKFISLGQPKRRLNQVLEGRAKGNIDYVYDQILKTAFSSEDDIEDFHIVIGAIILIKAPVSFTCLAHLLSMDEFTVEHICIRLQSVLEYHNNLHFYHQSFVDFLLDRNRCTPGFWIEQDRENRKLAFSCLKVLNSELRFNICEVESSYVKNVDIPDLTSRAAKSISPHLMYSSLWWVSHLTETRSDTEIFGHVQDFMRKRFLFWLEVLSISKRVNLGSQMLLCLVNWIRTYRQADATELARDMQKFVATFAGVISQSVTHIYVSALPFLPSTSSVRRHYAREYGHTVRVASGGLSDWPALQLVLLGHTSAISSVAFSPDGNRIVSGSRDQTILVWDAETGATGAVVAGPFQGHSSWVTSVAFSPDGNSIVSGSRDGMIRVWNAVSCENQVWSSFRGHAECLTNNINFPPGFKYATVNL</sequence>
<evidence type="ECO:0000259" key="4">
    <source>
        <dbReference type="Pfam" id="PF24883"/>
    </source>
</evidence>
<dbReference type="InterPro" id="IPR056884">
    <property type="entry name" value="NPHP3-like_N"/>
</dbReference>
<protein>
    <recommendedName>
        <fullName evidence="4">Nephrocystin 3-like N-terminal domain-containing protein</fullName>
    </recommendedName>
</protein>
<name>A0A0C2XAY7_SERVB</name>
<keyword evidence="1 3" id="KW-0853">WD repeat</keyword>
<dbReference type="PROSITE" id="PS50294">
    <property type="entry name" value="WD_REPEATS_REGION"/>
    <property type="match status" value="2"/>
</dbReference>
<dbReference type="AlphaFoldDB" id="A0A0C2XAY7"/>
<evidence type="ECO:0000256" key="1">
    <source>
        <dbReference type="ARBA" id="ARBA00022574"/>
    </source>
</evidence>
<dbReference type="PROSITE" id="PS50082">
    <property type="entry name" value="WD_REPEATS_2"/>
    <property type="match status" value="2"/>
</dbReference>
<reference evidence="5 6" key="1">
    <citation type="submission" date="2014-04" db="EMBL/GenBank/DDBJ databases">
        <authorList>
            <consortium name="DOE Joint Genome Institute"/>
            <person name="Kuo A."/>
            <person name="Zuccaro A."/>
            <person name="Kohler A."/>
            <person name="Nagy L.G."/>
            <person name="Floudas D."/>
            <person name="Copeland A."/>
            <person name="Barry K.W."/>
            <person name="Cichocki N."/>
            <person name="Veneault-Fourrey C."/>
            <person name="LaButti K."/>
            <person name="Lindquist E.A."/>
            <person name="Lipzen A."/>
            <person name="Lundell T."/>
            <person name="Morin E."/>
            <person name="Murat C."/>
            <person name="Sun H."/>
            <person name="Tunlid A."/>
            <person name="Henrissat B."/>
            <person name="Grigoriev I.V."/>
            <person name="Hibbett D.S."/>
            <person name="Martin F."/>
            <person name="Nordberg H.P."/>
            <person name="Cantor M.N."/>
            <person name="Hua S.X."/>
        </authorList>
    </citation>
    <scope>NUCLEOTIDE SEQUENCE [LARGE SCALE GENOMIC DNA]</scope>
    <source>
        <strain evidence="5 6">MAFF 305830</strain>
    </source>
</reference>
<dbReference type="Gene3D" id="2.130.10.10">
    <property type="entry name" value="YVTN repeat-like/Quinoprotein amine dehydrogenase"/>
    <property type="match status" value="1"/>
</dbReference>
<keyword evidence="2" id="KW-0677">Repeat</keyword>
<dbReference type="EMBL" id="KN824307">
    <property type="protein sequence ID" value="KIM26367.1"/>
    <property type="molecule type" value="Genomic_DNA"/>
</dbReference>
<evidence type="ECO:0000256" key="3">
    <source>
        <dbReference type="PROSITE-ProRule" id="PRU00221"/>
    </source>
</evidence>